<accession>V4RL34</accession>
<dbReference type="EMBL" id="KI537036">
    <property type="protein sequence ID" value="ESR34888.1"/>
    <property type="molecule type" value="Genomic_DNA"/>
</dbReference>
<reference evidence="1 2" key="1">
    <citation type="submission" date="2013-10" db="EMBL/GenBank/DDBJ databases">
        <authorList>
            <consortium name="International Citrus Genome Consortium"/>
            <person name="Jenkins J."/>
            <person name="Schmutz J."/>
            <person name="Prochnik S."/>
            <person name="Rokhsar D."/>
            <person name="Gmitter F."/>
            <person name="Ollitrault P."/>
            <person name="Machado M."/>
            <person name="Talon M."/>
            <person name="Wincker P."/>
            <person name="Jaillon O."/>
            <person name="Morgante M."/>
        </authorList>
    </citation>
    <scope>NUCLEOTIDE SEQUENCE</scope>
    <source>
        <strain evidence="2">cv. Clemenules</strain>
    </source>
</reference>
<dbReference type="Gramene" id="ESR34888">
    <property type="protein sequence ID" value="ESR34888"/>
    <property type="gene ID" value="CICLE_v10006372mg"/>
</dbReference>
<keyword evidence="2" id="KW-1185">Reference proteome</keyword>
<protein>
    <submittedName>
        <fullName evidence="1">Uncharacterized protein</fullName>
    </submittedName>
</protein>
<dbReference type="InParanoid" id="V4RL34"/>
<evidence type="ECO:0000313" key="1">
    <source>
        <dbReference type="EMBL" id="ESR34888.1"/>
    </source>
</evidence>
<evidence type="ECO:0000313" key="2">
    <source>
        <dbReference type="Proteomes" id="UP000030687"/>
    </source>
</evidence>
<gene>
    <name evidence="1" type="ORF">CICLE_v10006372mg</name>
</gene>
<sequence length="72" mass="8084">MDQMCNTTDHKSKFLQGECITQSNQLCTLIAICEQTCKQNVVSYVFNESSASIALLHSIGNFNTFDCLDMQK</sequence>
<proteinExistence type="predicted"/>
<dbReference type="Proteomes" id="UP000030687">
    <property type="component" value="Unassembled WGS sequence"/>
</dbReference>
<organism evidence="1 2">
    <name type="scientific">Citrus clementina</name>
    <name type="common">Clementine</name>
    <name type="synonym">Citrus deliciosa x Citrus sinensis</name>
    <dbReference type="NCBI Taxonomy" id="85681"/>
    <lineage>
        <taxon>Eukaryota</taxon>
        <taxon>Viridiplantae</taxon>
        <taxon>Streptophyta</taxon>
        <taxon>Embryophyta</taxon>
        <taxon>Tracheophyta</taxon>
        <taxon>Spermatophyta</taxon>
        <taxon>Magnoliopsida</taxon>
        <taxon>eudicotyledons</taxon>
        <taxon>Gunneridae</taxon>
        <taxon>Pentapetalae</taxon>
        <taxon>rosids</taxon>
        <taxon>malvids</taxon>
        <taxon>Sapindales</taxon>
        <taxon>Rutaceae</taxon>
        <taxon>Aurantioideae</taxon>
        <taxon>Citrus</taxon>
    </lineage>
</organism>
<dbReference type="KEGG" id="cic:CICLE_v10006372mg"/>
<name>V4RL34_CITCL</name>
<dbReference type="AlphaFoldDB" id="V4RL34"/>